<keyword evidence="2 5" id="KW-0732">Signal</keyword>
<feature type="coiled-coil region" evidence="3">
    <location>
        <begin position="50"/>
        <end position="77"/>
    </location>
</feature>
<dbReference type="PANTHER" id="PTHR35089">
    <property type="entry name" value="CHAPERONE PROTEIN SKP"/>
    <property type="match status" value="1"/>
</dbReference>
<reference evidence="6 7" key="1">
    <citation type="journal article" date="2018" name="Int. J. Syst. Evol. Microbiol.">
        <title>Pseudooceanicola lipolyticus sp. nov., a marine alphaproteobacterium, reclassification of Oceanicola flagellatus as Pseudooceanicola flagellatus comb. nov. and emended description of the genus Pseudooceanicola.</title>
        <authorList>
            <person name="Huang M.-M."/>
            <person name="Guo L.-L."/>
            <person name="Wu Y.-H."/>
            <person name="Lai Q.-L."/>
            <person name="Shao Z.-Z."/>
            <person name="Wang C.-S."/>
            <person name="Wu M."/>
            <person name="Xu X.-W."/>
        </authorList>
    </citation>
    <scope>NUCLEOTIDE SEQUENCE [LARGE SCALE GENOMIC DNA]</scope>
    <source>
        <strain evidence="6 7">Ar-45</strain>
    </source>
</reference>
<evidence type="ECO:0000256" key="1">
    <source>
        <dbReference type="ARBA" id="ARBA00009091"/>
    </source>
</evidence>
<evidence type="ECO:0000256" key="2">
    <source>
        <dbReference type="ARBA" id="ARBA00022729"/>
    </source>
</evidence>
<evidence type="ECO:0000256" key="5">
    <source>
        <dbReference type="SAM" id="SignalP"/>
    </source>
</evidence>
<protein>
    <submittedName>
        <fullName evidence="6">Outer membrane chaperone Skp</fullName>
    </submittedName>
</protein>
<feature type="compositionally biased region" description="Low complexity" evidence="4">
    <location>
        <begin position="177"/>
        <end position="202"/>
    </location>
</feature>
<dbReference type="InterPro" id="IPR005632">
    <property type="entry name" value="Chaperone_Skp"/>
</dbReference>
<feature type="chain" id="PRO_5047151611" evidence="5">
    <location>
        <begin position="20"/>
        <end position="221"/>
    </location>
</feature>
<name>A0ABX4MLS1_9RHOB</name>
<dbReference type="SUPFAM" id="SSF111384">
    <property type="entry name" value="OmpH-like"/>
    <property type="match status" value="1"/>
</dbReference>
<organism evidence="6 7">
    <name type="scientific">Pseudooceanicola antarcticus</name>
    <dbReference type="NCBI Taxonomy" id="1247613"/>
    <lineage>
        <taxon>Bacteria</taxon>
        <taxon>Pseudomonadati</taxon>
        <taxon>Pseudomonadota</taxon>
        <taxon>Alphaproteobacteria</taxon>
        <taxon>Rhodobacterales</taxon>
        <taxon>Paracoccaceae</taxon>
        <taxon>Pseudooceanicola</taxon>
    </lineage>
</organism>
<dbReference type="PANTHER" id="PTHR35089:SF1">
    <property type="entry name" value="CHAPERONE PROTEIN SKP"/>
    <property type="match status" value="1"/>
</dbReference>
<feature type="compositionally biased region" description="Low complexity" evidence="4">
    <location>
        <begin position="210"/>
        <end position="221"/>
    </location>
</feature>
<proteinExistence type="inferred from homology"/>
<sequence>MTSLAASVLSAALAGNALAQETDIVIPRSPVLVVDSERMFSDSAFGQQLAARVEAQAAAIAAENRRIEAELAKEEQALTERRPTMTPDEFRTMANTFDEKVTRIRRERDEAAADLSQSSEALRRRFLLAVEPVLYSIMQEAGSAVILERRTVFVTREVVDITDEAINRIDAQLLKSEATPENAPEAAPETAPTETAPVLEAPVEGDGGTAPESPAEAPANP</sequence>
<keyword evidence="3" id="KW-0175">Coiled coil</keyword>
<keyword evidence="7" id="KW-1185">Reference proteome</keyword>
<dbReference type="Proteomes" id="UP000231702">
    <property type="component" value="Unassembled WGS sequence"/>
</dbReference>
<evidence type="ECO:0000256" key="4">
    <source>
        <dbReference type="SAM" id="MobiDB-lite"/>
    </source>
</evidence>
<dbReference type="Pfam" id="PF03938">
    <property type="entry name" value="OmpH"/>
    <property type="match status" value="1"/>
</dbReference>
<feature type="signal peptide" evidence="5">
    <location>
        <begin position="1"/>
        <end position="19"/>
    </location>
</feature>
<dbReference type="SMART" id="SM00935">
    <property type="entry name" value="OmpH"/>
    <property type="match status" value="1"/>
</dbReference>
<feature type="region of interest" description="Disordered" evidence="4">
    <location>
        <begin position="175"/>
        <end position="221"/>
    </location>
</feature>
<evidence type="ECO:0000313" key="6">
    <source>
        <dbReference type="EMBL" id="PJE26040.1"/>
    </source>
</evidence>
<dbReference type="InterPro" id="IPR024930">
    <property type="entry name" value="Skp_dom_sf"/>
</dbReference>
<comment type="similarity">
    <text evidence="1">Belongs to the Skp family.</text>
</comment>
<dbReference type="EMBL" id="PGTD01000023">
    <property type="protein sequence ID" value="PJE26040.1"/>
    <property type="molecule type" value="Genomic_DNA"/>
</dbReference>
<accession>A0ABX4MLS1</accession>
<evidence type="ECO:0000313" key="7">
    <source>
        <dbReference type="Proteomes" id="UP000231702"/>
    </source>
</evidence>
<gene>
    <name evidence="6" type="ORF">CVM39_19925</name>
</gene>
<comment type="caution">
    <text evidence="6">The sequence shown here is derived from an EMBL/GenBank/DDBJ whole genome shotgun (WGS) entry which is preliminary data.</text>
</comment>
<evidence type="ECO:0000256" key="3">
    <source>
        <dbReference type="SAM" id="Coils"/>
    </source>
</evidence>
<dbReference type="Gene3D" id="3.30.910.20">
    <property type="entry name" value="Skp domain"/>
    <property type="match status" value="1"/>
</dbReference>